<evidence type="ECO:0000313" key="3">
    <source>
        <dbReference type="EMBL" id="QEC79308.1"/>
    </source>
</evidence>
<name>A0A5B8WAY4_9SPHI</name>
<evidence type="ECO:0000313" key="4">
    <source>
        <dbReference type="Proteomes" id="UP000321362"/>
    </source>
</evidence>
<dbReference type="Proteomes" id="UP000321362">
    <property type="component" value="Chromosome"/>
</dbReference>
<protein>
    <submittedName>
        <fullName evidence="3">Uncharacterized protein</fullName>
    </submittedName>
</protein>
<evidence type="ECO:0000256" key="2">
    <source>
        <dbReference type="SAM" id="SignalP"/>
    </source>
</evidence>
<keyword evidence="2" id="KW-0732">Signal</keyword>
<sequence>MKKILLLILAGLTSVQFANAQTKTVTVDANDVLNNNTKIVAQTSLGQSFFTGHQLGSTYSYPAAGIFRAWTDQPTGSANYYYDGLTNGTINFSVRADGQGYFAGNVGIGTNAPTAKLHLFNQYDVNQPTALKMFYQGTWGTPAYASGFRFIDLNSTESGKVLQVNGTGIGIGYDPPAWSSPDKLYISGNVGIGTNILSAKFTVYNSTPLGSTAKNNVLLSSVSSTAGTANNFKNNLWLVRNAAGSDWTTARLHDGISVDVSFGNPQTDTRTWWERDPNQDIQSWGTSGNTYLSINAGNVGVGTIDTKGYKFAVNGNVIATSMTVKLYANWPDYVFKKDYTLPALTDVKTYIDENHHLPEIPSEQEVAKNGINLGEMNKLLLKKVEELTLYLIEKDKNEKENTAQLKLMAQEIANLKKQVTHLDKK</sequence>
<keyword evidence="1" id="KW-0175">Coiled coil</keyword>
<dbReference type="AlphaFoldDB" id="A0A5B8WAY4"/>
<evidence type="ECO:0000256" key="1">
    <source>
        <dbReference type="SAM" id="Coils"/>
    </source>
</evidence>
<feature type="chain" id="PRO_5022687873" evidence="2">
    <location>
        <begin position="21"/>
        <end position="425"/>
    </location>
</feature>
<dbReference type="EMBL" id="CP042437">
    <property type="protein sequence ID" value="QEC79308.1"/>
    <property type="molecule type" value="Genomic_DNA"/>
</dbReference>
<dbReference type="KEGG" id="mgk:FSB76_26405"/>
<organism evidence="3 4">
    <name type="scientific">Mucilaginibacter ginsenosidivorax</name>
    <dbReference type="NCBI Taxonomy" id="862126"/>
    <lineage>
        <taxon>Bacteria</taxon>
        <taxon>Pseudomonadati</taxon>
        <taxon>Bacteroidota</taxon>
        <taxon>Sphingobacteriia</taxon>
        <taxon>Sphingobacteriales</taxon>
        <taxon>Sphingobacteriaceae</taxon>
        <taxon>Mucilaginibacter</taxon>
    </lineage>
</organism>
<keyword evidence="4" id="KW-1185">Reference proteome</keyword>
<dbReference type="RefSeq" id="WP_147058779.1">
    <property type="nucleotide sequence ID" value="NZ_CP042437.1"/>
</dbReference>
<feature type="coiled-coil region" evidence="1">
    <location>
        <begin position="398"/>
        <end position="425"/>
    </location>
</feature>
<feature type="signal peptide" evidence="2">
    <location>
        <begin position="1"/>
        <end position="20"/>
    </location>
</feature>
<dbReference type="OrthoDB" id="1357586at2"/>
<proteinExistence type="predicted"/>
<gene>
    <name evidence="3" type="ORF">FSB76_26405</name>
</gene>
<accession>A0A5B8WAY4</accession>
<reference evidence="3 4" key="1">
    <citation type="journal article" date="2013" name="J. Microbiol.">
        <title>Mucilaginibacter ginsenosidivorax sp. nov., with ginsenoside converting activity isolated from sediment.</title>
        <authorList>
            <person name="Kim J.K."/>
            <person name="Choi T.E."/>
            <person name="Liu Q.M."/>
            <person name="Park H.Y."/>
            <person name="Yi T.H."/>
            <person name="Yoon M.H."/>
            <person name="Kim S.C."/>
            <person name="Im W.T."/>
        </authorList>
    </citation>
    <scope>NUCLEOTIDE SEQUENCE [LARGE SCALE GENOMIC DNA]</scope>
    <source>
        <strain evidence="3 4">KHI28</strain>
    </source>
</reference>